<dbReference type="Proteomes" id="UP001472677">
    <property type="component" value="Unassembled WGS sequence"/>
</dbReference>
<dbReference type="InterPro" id="IPR013766">
    <property type="entry name" value="Thioredoxin_domain"/>
</dbReference>
<evidence type="ECO:0000256" key="4">
    <source>
        <dbReference type="ARBA" id="ARBA00013016"/>
    </source>
</evidence>
<name>A0ABR2C1X2_9ROSI</name>
<comment type="caution">
    <text evidence="10">The sequence shown here is derived from an EMBL/GenBank/DDBJ whole genome shotgun (WGS) entry which is preliminary data.</text>
</comment>
<keyword evidence="5" id="KW-0575">Peroxidase</keyword>
<feature type="domain" description="Thioredoxin" evidence="9">
    <location>
        <begin position="192"/>
        <end position="352"/>
    </location>
</feature>
<dbReference type="EMBL" id="JBBPBM010000069">
    <property type="protein sequence ID" value="KAK8513381.1"/>
    <property type="molecule type" value="Genomic_DNA"/>
</dbReference>
<evidence type="ECO:0000313" key="11">
    <source>
        <dbReference type="Proteomes" id="UP001472677"/>
    </source>
</evidence>
<dbReference type="PANTHER" id="PTHR10430:SF16">
    <property type="entry name" value="PEROXIREDOXIN-5, MITOCHONDRIAL"/>
    <property type="match status" value="1"/>
</dbReference>
<evidence type="ECO:0000256" key="7">
    <source>
        <dbReference type="ARBA" id="ARBA00023002"/>
    </source>
</evidence>
<evidence type="ECO:0000313" key="10">
    <source>
        <dbReference type="EMBL" id="KAK8513381.1"/>
    </source>
</evidence>
<keyword evidence="11" id="KW-1185">Reference proteome</keyword>
<evidence type="ECO:0000256" key="2">
    <source>
        <dbReference type="ARBA" id="ARBA00010505"/>
    </source>
</evidence>
<comment type="similarity">
    <text evidence="2">Belongs to the peroxiredoxin family. Prx5 subfamily.</text>
</comment>
<dbReference type="InterPro" id="IPR037944">
    <property type="entry name" value="PRX5-like"/>
</dbReference>
<dbReference type="Pfam" id="PF08534">
    <property type="entry name" value="Redoxin"/>
    <property type="match status" value="1"/>
</dbReference>
<evidence type="ECO:0000256" key="3">
    <source>
        <dbReference type="ARBA" id="ARBA00011245"/>
    </source>
</evidence>
<dbReference type="Gene3D" id="3.40.30.10">
    <property type="entry name" value="Glutaredoxin"/>
    <property type="match status" value="1"/>
</dbReference>
<evidence type="ECO:0000256" key="6">
    <source>
        <dbReference type="ARBA" id="ARBA00022862"/>
    </source>
</evidence>
<dbReference type="InterPro" id="IPR036249">
    <property type="entry name" value="Thioredoxin-like_sf"/>
</dbReference>
<keyword evidence="6" id="KW-0049">Antioxidant</keyword>
<evidence type="ECO:0000256" key="8">
    <source>
        <dbReference type="ARBA" id="ARBA00031688"/>
    </source>
</evidence>
<dbReference type="PROSITE" id="PS51352">
    <property type="entry name" value="THIOREDOXIN_2"/>
    <property type="match status" value="1"/>
</dbReference>
<dbReference type="InterPro" id="IPR013740">
    <property type="entry name" value="Redoxin"/>
</dbReference>
<protein>
    <recommendedName>
        <fullName evidence="4">glutaredoxin-dependent peroxiredoxin</fullName>
        <ecNumber evidence="4">1.11.1.25</ecNumber>
    </recommendedName>
    <alternativeName>
        <fullName evidence="8">Glutaredoxin-dependent peroxiredoxin</fullName>
    </alternativeName>
</protein>
<organism evidence="10 11">
    <name type="scientific">Hibiscus sabdariffa</name>
    <name type="common">roselle</name>
    <dbReference type="NCBI Taxonomy" id="183260"/>
    <lineage>
        <taxon>Eukaryota</taxon>
        <taxon>Viridiplantae</taxon>
        <taxon>Streptophyta</taxon>
        <taxon>Embryophyta</taxon>
        <taxon>Tracheophyta</taxon>
        <taxon>Spermatophyta</taxon>
        <taxon>Magnoliopsida</taxon>
        <taxon>eudicotyledons</taxon>
        <taxon>Gunneridae</taxon>
        <taxon>Pentapetalae</taxon>
        <taxon>rosids</taxon>
        <taxon>malvids</taxon>
        <taxon>Malvales</taxon>
        <taxon>Malvaceae</taxon>
        <taxon>Malvoideae</taxon>
        <taxon>Hibiscus</taxon>
    </lineage>
</organism>
<dbReference type="PANTHER" id="PTHR10430">
    <property type="entry name" value="PEROXIREDOXIN"/>
    <property type="match status" value="1"/>
</dbReference>
<dbReference type="CDD" id="cd03013">
    <property type="entry name" value="PRX5_like"/>
    <property type="match status" value="1"/>
</dbReference>
<comment type="subunit">
    <text evidence="3">Monomer.</text>
</comment>
<evidence type="ECO:0000259" key="9">
    <source>
        <dbReference type="PROSITE" id="PS51352"/>
    </source>
</evidence>
<comment type="catalytic activity">
    <reaction evidence="1">
        <text>[glutaredoxin]-dithiol + a hydroperoxide = [glutaredoxin]-disulfide + an alcohol + H2O</text>
        <dbReference type="Rhea" id="RHEA:62624"/>
        <dbReference type="Rhea" id="RHEA-COMP:10729"/>
        <dbReference type="Rhea" id="RHEA-COMP:10730"/>
        <dbReference type="ChEBI" id="CHEBI:15377"/>
        <dbReference type="ChEBI" id="CHEBI:29950"/>
        <dbReference type="ChEBI" id="CHEBI:30879"/>
        <dbReference type="ChEBI" id="CHEBI:35924"/>
        <dbReference type="ChEBI" id="CHEBI:50058"/>
        <dbReference type="EC" id="1.11.1.25"/>
    </reaction>
</comment>
<gene>
    <name evidence="10" type="ORF">V6N12_052573</name>
</gene>
<sequence length="352" mass="37717">MQVASKLKFSVTVTQVGSDLPTTGSSATSSKPERMKEWQPVFTLDSRGRRAPSSIIRNSCAGSQGFCVQGYVVVPFSLNAANPLAIQQQAQQNPLIPVTPECVNAITEHQRLHALMKGEWMKGLRAAVQRIRASLTISRFFSPPANAMATAKLSSKPLSSTLSISPLSLNLHRRLSKPISFSTKATPIYAAISVGDKLPDATLSYFDSDGELQTTTISSLTAGKKAVLFAVPGAFTPTCSQKHLPGFVEKSGELKAKGVDAIACISVNDAFVMKAWKENLGINDEVLLLSDGNGEFTKKIGCEMDLSDKPIGLGVRSRRYALLAEDGVVKLLNLEEGGAFTFSAAEDILKVL</sequence>
<dbReference type="SUPFAM" id="SSF52833">
    <property type="entry name" value="Thioredoxin-like"/>
    <property type="match status" value="1"/>
</dbReference>
<dbReference type="EC" id="1.11.1.25" evidence="4"/>
<evidence type="ECO:0000256" key="5">
    <source>
        <dbReference type="ARBA" id="ARBA00022559"/>
    </source>
</evidence>
<reference evidence="10 11" key="1">
    <citation type="journal article" date="2024" name="G3 (Bethesda)">
        <title>Genome assembly of Hibiscus sabdariffa L. provides insights into metabolisms of medicinal natural products.</title>
        <authorList>
            <person name="Kim T."/>
        </authorList>
    </citation>
    <scope>NUCLEOTIDE SEQUENCE [LARGE SCALE GENOMIC DNA]</scope>
    <source>
        <strain evidence="10">TK-2024</strain>
        <tissue evidence="10">Old leaves</tissue>
    </source>
</reference>
<proteinExistence type="inferred from homology"/>
<keyword evidence="7" id="KW-0560">Oxidoreductase</keyword>
<accession>A0ABR2C1X2</accession>
<evidence type="ECO:0000256" key="1">
    <source>
        <dbReference type="ARBA" id="ARBA00001711"/>
    </source>
</evidence>